<evidence type="ECO:0000256" key="8">
    <source>
        <dbReference type="SAM" id="Phobius"/>
    </source>
</evidence>
<dbReference type="RefSeq" id="WP_145353999.1">
    <property type="nucleotide sequence ID" value="NZ_CP036262.1"/>
</dbReference>
<keyword evidence="7 8" id="KW-0472">Membrane</keyword>
<keyword evidence="5 8" id="KW-0812">Transmembrane</keyword>
<feature type="transmembrane region" description="Helical" evidence="8">
    <location>
        <begin position="33"/>
        <end position="51"/>
    </location>
</feature>
<evidence type="ECO:0000256" key="3">
    <source>
        <dbReference type="ARBA" id="ARBA00022448"/>
    </source>
</evidence>
<dbReference type="AlphaFoldDB" id="A0A517MLX6"/>
<keyword evidence="4" id="KW-1003">Cell membrane</keyword>
<proteinExistence type="inferred from homology"/>
<evidence type="ECO:0000256" key="6">
    <source>
        <dbReference type="ARBA" id="ARBA00022989"/>
    </source>
</evidence>
<evidence type="ECO:0000256" key="4">
    <source>
        <dbReference type="ARBA" id="ARBA00022475"/>
    </source>
</evidence>
<dbReference type="PANTHER" id="PTHR21716">
    <property type="entry name" value="TRANSMEMBRANE PROTEIN"/>
    <property type="match status" value="1"/>
</dbReference>
<evidence type="ECO:0000313" key="10">
    <source>
        <dbReference type="Proteomes" id="UP000320672"/>
    </source>
</evidence>
<dbReference type="EMBL" id="CP036262">
    <property type="protein sequence ID" value="QDS95757.1"/>
    <property type="molecule type" value="Genomic_DNA"/>
</dbReference>
<feature type="transmembrane region" description="Helical" evidence="8">
    <location>
        <begin position="348"/>
        <end position="371"/>
    </location>
</feature>
<feature type="transmembrane region" description="Helical" evidence="8">
    <location>
        <begin position="63"/>
        <end position="83"/>
    </location>
</feature>
<dbReference type="Pfam" id="PF01594">
    <property type="entry name" value="AI-2E_transport"/>
    <property type="match status" value="2"/>
</dbReference>
<dbReference type="OrthoDB" id="9799225at2"/>
<accession>A0A517MLX6</accession>
<feature type="transmembrane region" description="Helical" evidence="8">
    <location>
        <begin position="377"/>
        <end position="394"/>
    </location>
</feature>
<dbReference type="GO" id="GO:0005886">
    <property type="term" value="C:plasma membrane"/>
    <property type="evidence" value="ECO:0007669"/>
    <property type="project" value="UniProtKB-SubCell"/>
</dbReference>
<sequence>MVKPKSDLATIAAVAQLLAVVLTVAALFFARDVFIPLALGLLLSFLLSPVVNRLQRMGIPNVAAVVSTALVAFLLLAAGFTLLGRELTTLVGDLPQHKDELVAKARSVAGLTSGVGGSLDKLADEVSEAMEKGAETERKVKPSENDSIFQEWTKKLLPVDGSEDAEIANDGTSAKTPLFIKEVQSDLPLASWATTAGTVLGPLATAGLVSVFALFMLIHREDLRDRIIAVVSHGNYVTTTEAIDEAAARISRYLIAQTIVNTSYGFVLSIGLAVIGVTMTEEGFFPNAILWGALATCLRFVPYLGPTAAAIFPLAIALSVFPGYGVFAAVLALIVVMELLSNNILEPWLYGASTGISAVAVIIAAVFWGWLWGPVGLLLSTPLTVCLVVLGRYVPRFKILSTLFGEEVEIKASMRFYQRMLAGDEHRAAELLQHQVNHSDFNSACDDVIVPTLKRIRMDHDSEHLSGTDASRLFAMAGGLIARLDKPTDAPATDPDVPDANITDANVPATDVAAELPVVIGCTSHHFSESLILNLLRISGAGEHALISIDDETLPQEVVRRIVDSEPAVVVIVVLPQGGFAQARYLCKSIRSGKYNGPIVISCLGKFKNFDRLFVRFRKAGATSMTTSYSQTHAKVQSIVKRRRVPPNTEIPTDPEASLEVTS</sequence>
<gene>
    <name evidence="9" type="primary">tqsA_4</name>
    <name evidence="9" type="ORF">FF011L_45570</name>
</gene>
<dbReference type="KEGG" id="rml:FF011L_45570"/>
<comment type="subcellular location">
    <subcellularLocation>
        <location evidence="1">Cell membrane</location>
        <topology evidence="1">Multi-pass membrane protein</topology>
    </subcellularLocation>
</comment>
<comment type="similarity">
    <text evidence="2">Belongs to the autoinducer-2 exporter (AI-2E) (TC 2.A.86) family.</text>
</comment>
<keyword evidence="3" id="KW-0813">Transport</keyword>
<evidence type="ECO:0000256" key="7">
    <source>
        <dbReference type="ARBA" id="ARBA00023136"/>
    </source>
</evidence>
<evidence type="ECO:0000256" key="2">
    <source>
        <dbReference type="ARBA" id="ARBA00009773"/>
    </source>
</evidence>
<evidence type="ECO:0000313" key="9">
    <source>
        <dbReference type="EMBL" id="QDS95757.1"/>
    </source>
</evidence>
<keyword evidence="10" id="KW-1185">Reference proteome</keyword>
<dbReference type="InterPro" id="IPR002549">
    <property type="entry name" value="AI-2E-like"/>
</dbReference>
<feature type="transmembrane region" description="Helical" evidence="8">
    <location>
        <begin position="310"/>
        <end position="336"/>
    </location>
</feature>
<evidence type="ECO:0000256" key="5">
    <source>
        <dbReference type="ARBA" id="ARBA00022692"/>
    </source>
</evidence>
<organism evidence="9 10">
    <name type="scientific">Roseimaritima multifibrata</name>
    <dbReference type="NCBI Taxonomy" id="1930274"/>
    <lineage>
        <taxon>Bacteria</taxon>
        <taxon>Pseudomonadati</taxon>
        <taxon>Planctomycetota</taxon>
        <taxon>Planctomycetia</taxon>
        <taxon>Pirellulales</taxon>
        <taxon>Pirellulaceae</taxon>
        <taxon>Roseimaritima</taxon>
    </lineage>
</organism>
<evidence type="ECO:0000256" key="1">
    <source>
        <dbReference type="ARBA" id="ARBA00004651"/>
    </source>
</evidence>
<feature type="transmembrane region" description="Helical" evidence="8">
    <location>
        <begin position="199"/>
        <end position="218"/>
    </location>
</feature>
<reference evidence="9 10" key="1">
    <citation type="submission" date="2019-02" db="EMBL/GenBank/DDBJ databases">
        <title>Deep-cultivation of Planctomycetes and their phenomic and genomic characterization uncovers novel biology.</title>
        <authorList>
            <person name="Wiegand S."/>
            <person name="Jogler M."/>
            <person name="Boedeker C."/>
            <person name="Pinto D."/>
            <person name="Vollmers J."/>
            <person name="Rivas-Marin E."/>
            <person name="Kohn T."/>
            <person name="Peeters S.H."/>
            <person name="Heuer A."/>
            <person name="Rast P."/>
            <person name="Oberbeckmann S."/>
            <person name="Bunk B."/>
            <person name="Jeske O."/>
            <person name="Meyerdierks A."/>
            <person name="Storesund J.E."/>
            <person name="Kallscheuer N."/>
            <person name="Luecker S."/>
            <person name="Lage O.M."/>
            <person name="Pohl T."/>
            <person name="Merkel B.J."/>
            <person name="Hornburger P."/>
            <person name="Mueller R.-W."/>
            <person name="Bruemmer F."/>
            <person name="Labrenz M."/>
            <person name="Spormann A.M."/>
            <person name="Op den Camp H."/>
            <person name="Overmann J."/>
            <person name="Amann R."/>
            <person name="Jetten M.S.M."/>
            <person name="Mascher T."/>
            <person name="Medema M.H."/>
            <person name="Devos D.P."/>
            <person name="Kaster A.-K."/>
            <person name="Ovreas L."/>
            <person name="Rohde M."/>
            <person name="Galperin M.Y."/>
            <person name="Jogler C."/>
        </authorList>
    </citation>
    <scope>NUCLEOTIDE SEQUENCE [LARGE SCALE GENOMIC DNA]</scope>
    <source>
        <strain evidence="9 10">FF011L</strain>
    </source>
</reference>
<dbReference type="PANTHER" id="PTHR21716:SF53">
    <property type="entry name" value="PERMEASE PERM-RELATED"/>
    <property type="match status" value="1"/>
</dbReference>
<name>A0A517MLX6_9BACT</name>
<keyword evidence="6 8" id="KW-1133">Transmembrane helix</keyword>
<feature type="transmembrane region" description="Helical" evidence="8">
    <location>
        <begin position="259"/>
        <end position="279"/>
    </location>
</feature>
<dbReference type="Proteomes" id="UP000320672">
    <property type="component" value="Chromosome"/>
</dbReference>
<protein>
    <submittedName>
        <fullName evidence="9">AI-2 transport protein TqsA</fullName>
    </submittedName>
</protein>